<dbReference type="RefSeq" id="WP_369019118.1">
    <property type="nucleotide sequence ID" value="NZ_CP121689.1"/>
</dbReference>
<proteinExistence type="predicted"/>
<evidence type="ECO:0000256" key="1">
    <source>
        <dbReference type="SAM" id="MobiDB-lite"/>
    </source>
</evidence>
<feature type="region of interest" description="Disordered" evidence="1">
    <location>
        <begin position="218"/>
        <end position="351"/>
    </location>
</feature>
<keyword evidence="3" id="KW-1185">Reference proteome</keyword>
<feature type="compositionally biased region" description="Gly residues" evidence="1">
    <location>
        <begin position="318"/>
        <end position="345"/>
    </location>
</feature>
<name>A0ABZ2YGN8_9BACT</name>
<evidence type="ECO:0000313" key="2">
    <source>
        <dbReference type="EMBL" id="WZL76953.1"/>
    </source>
</evidence>
<dbReference type="Proteomes" id="UP001461341">
    <property type="component" value="Chromosome"/>
</dbReference>
<dbReference type="PROSITE" id="PS51257">
    <property type="entry name" value="PROKAR_LIPOPROTEIN"/>
    <property type="match status" value="1"/>
</dbReference>
<gene>
    <name evidence="2" type="ORF">QBE54_04280</name>
</gene>
<feature type="compositionally biased region" description="Acidic residues" evidence="1">
    <location>
        <begin position="287"/>
        <end position="300"/>
    </location>
</feature>
<feature type="compositionally biased region" description="Low complexity" evidence="1">
    <location>
        <begin position="237"/>
        <end position="265"/>
    </location>
</feature>
<evidence type="ECO:0008006" key="4">
    <source>
        <dbReference type="Google" id="ProtNLM"/>
    </source>
</evidence>
<sequence>MKKLNFAKSLALLTGLLFLLLFLTGCLQQGAQFGAPGGVSIQGKVAVPDSDCVVSSCTNPQVSSGNEPVPEVKVSLMGENGNNLVTYTNQCGEYEVSGAQDSCYILYAKVKDNMWVKQGIIPEGNSYNAGEANAYTTAQVIIYEVAKQLYPDQVQCSDIPGFVPTPELIEAVENALKECRDAQQDATVAQLASAIVRNLFGAPGGGVPGGGIVIVTGGGGNGGGGDDGRDGNGTDGTGDSENNDGNTYNYYDYSTNITNNYYYGSQDEDNGGADENNGGNGSNGGSDNDDNDNDNDDDDNNGWCGPGNGNGNCPNPGNGNGNLNGSGPGSGNNGQNNGWGNGHGNAHGRDK</sequence>
<dbReference type="EMBL" id="CP121689">
    <property type="protein sequence ID" value="WZL76953.1"/>
    <property type="molecule type" value="Genomic_DNA"/>
</dbReference>
<organism evidence="2 3">
    <name type="scientific">Thermatribacter velox</name>
    <dbReference type="NCBI Taxonomy" id="3039681"/>
    <lineage>
        <taxon>Bacteria</taxon>
        <taxon>Pseudomonadati</taxon>
        <taxon>Atribacterota</taxon>
        <taxon>Atribacteria</taxon>
        <taxon>Atribacterales</taxon>
        <taxon>Thermatribacteraceae</taxon>
        <taxon>Thermatribacter</taxon>
    </lineage>
</organism>
<reference evidence="2 3" key="1">
    <citation type="submission" date="2023-03" db="EMBL/GenBank/DDBJ databases">
        <title>Novel Species.</title>
        <authorList>
            <person name="Ma S."/>
        </authorList>
    </citation>
    <scope>NUCLEOTIDE SEQUENCE [LARGE SCALE GENOMIC DNA]</scope>
    <source>
        <strain evidence="2 3">B11</strain>
    </source>
</reference>
<protein>
    <recommendedName>
        <fullName evidence="4">Carboxypeptidase regulatory-like domain-containing protein</fullName>
    </recommendedName>
</protein>
<evidence type="ECO:0000313" key="3">
    <source>
        <dbReference type="Proteomes" id="UP001461341"/>
    </source>
</evidence>
<accession>A0ABZ2YGN8</accession>